<proteinExistence type="inferred from homology"/>
<dbReference type="Pfam" id="PF10590">
    <property type="entry name" value="PNP_phzG_C"/>
    <property type="match status" value="1"/>
</dbReference>
<evidence type="ECO:0000259" key="7">
    <source>
        <dbReference type="Pfam" id="PF10590"/>
    </source>
</evidence>
<dbReference type="EMBL" id="JBEPIJ010000007">
    <property type="protein sequence ID" value="MES0873967.1"/>
    <property type="molecule type" value="Genomic_DNA"/>
</dbReference>
<evidence type="ECO:0000259" key="6">
    <source>
        <dbReference type="Pfam" id="PF01243"/>
    </source>
</evidence>
<comment type="catalytic activity">
    <reaction evidence="5">
        <text>pyridoxine 5'-phosphate + O2 = pyridoxal 5'-phosphate + H2O2</text>
        <dbReference type="Rhea" id="RHEA:15149"/>
        <dbReference type="ChEBI" id="CHEBI:15379"/>
        <dbReference type="ChEBI" id="CHEBI:16240"/>
        <dbReference type="ChEBI" id="CHEBI:58589"/>
        <dbReference type="ChEBI" id="CHEBI:597326"/>
        <dbReference type="EC" id="1.4.3.5"/>
    </reaction>
</comment>
<dbReference type="Gene3D" id="2.30.110.10">
    <property type="entry name" value="Electron Transport, Fmn-binding Protein, Chain A"/>
    <property type="match status" value="1"/>
</dbReference>
<reference evidence="8 9" key="1">
    <citation type="submission" date="2024-06" db="EMBL/GenBank/DDBJ databases">
        <authorList>
            <person name="Li Z."/>
            <person name="Jiang Y."/>
        </authorList>
    </citation>
    <scope>NUCLEOTIDE SEQUENCE [LARGE SCALE GENOMIC DNA]</scope>
    <source>
        <strain evidence="8 9">HSW-8</strain>
    </source>
</reference>
<feature type="binding site" evidence="5">
    <location>
        <begin position="185"/>
        <end position="187"/>
    </location>
    <ligand>
        <name>substrate</name>
    </ligand>
</feature>
<keyword evidence="5" id="KW-0664">Pyridoxine biosynthesis</keyword>
<accession>A0ABV2A9N2</accession>
<evidence type="ECO:0000313" key="8">
    <source>
        <dbReference type="EMBL" id="MES0873967.1"/>
    </source>
</evidence>
<keyword evidence="4 5" id="KW-0560">Oxidoreductase</keyword>
<evidence type="ECO:0000256" key="1">
    <source>
        <dbReference type="ARBA" id="ARBA00007301"/>
    </source>
</evidence>
<dbReference type="PIRSF" id="PIRSF000190">
    <property type="entry name" value="Pyd_amn-ph_oxd"/>
    <property type="match status" value="1"/>
</dbReference>
<organism evidence="8 9">
    <name type="scientific">Sinimarinibacterium thermocellulolyticum</name>
    <dbReference type="NCBI Taxonomy" id="3170016"/>
    <lineage>
        <taxon>Bacteria</taxon>
        <taxon>Pseudomonadati</taxon>
        <taxon>Pseudomonadota</taxon>
        <taxon>Gammaproteobacteria</taxon>
        <taxon>Nevskiales</taxon>
        <taxon>Nevskiaceae</taxon>
        <taxon>Sinimarinibacterium</taxon>
    </lineage>
</organism>
<feature type="binding site" evidence="5">
    <location>
        <position position="179"/>
    </location>
    <ligand>
        <name>FMN</name>
        <dbReference type="ChEBI" id="CHEBI:58210"/>
    </ligand>
</feature>
<comment type="cofactor">
    <cofactor evidence="5">
        <name>FMN</name>
        <dbReference type="ChEBI" id="CHEBI:58210"/>
    </cofactor>
    <text evidence="5">Binds 1 FMN per subunit.</text>
</comment>
<evidence type="ECO:0000256" key="4">
    <source>
        <dbReference type="ARBA" id="ARBA00023002"/>
    </source>
</evidence>
<keyword evidence="3 5" id="KW-0288">FMN</keyword>
<feature type="binding site" evidence="5">
    <location>
        <position position="125"/>
    </location>
    <ligand>
        <name>substrate</name>
    </ligand>
</feature>
<dbReference type="RefSeq" id="WP_352888882.1">
    <property type="nucleotide sequence ID" value="NZ_JBEPIJ010000007.1"/>
</dbReference>
<comment type="function">
    <text evidence="5">Catalyzes the oxidation of either pyridoxine 5'-phosphate (PNP) or pyridoxamine 5'-phosphate (PMP) into pyridoxal 5'-phosphate (PLP).</text>
</comment>
<comment type="pathway">
    <text evidence="5">Cofactor metabolism; pyridoxal 5'-phosphate salvage; pyridoxal 5'-phosphate from pyridoxine 5'-phosphate: step 1/1.</text>
</comment>
<protein>
    <recommendedName>
        <fullName evidence="5">Pyridoxine/pyridoxamine 5'-phosphate oxidase</fullName>
        <ecNumber evidence="5">1.4.3.5</ecNumber>
    </recommendedName>
    <alternativeName>
        <fullName evidence="5">PNP/PMP oxidase</fullName>
        <shortName evidence="5">PNPOx</shortName>
    </alternativeName>
    <alternativeName>
        <fullName evidence="5">Pyridoxal 5'-phosphate synthase</fullName>
    </alternativeName>
</protein>
<dbReference type="InterPro" id="IPR000659">
    <property type="entry name" value="Pyridox_Oxase"/>
</dbReference>
<feature type="binding site" evidence="5">
    <location>
        <begin position="55"/>
        <end position="60"/>
    </location>
    <ligand>
        <name>FMN</name>
        <dbReference type="ChEBI" id="CHEBI:58210"/>
    </ligand>
</feature>
<dbReference type="NCBIfam" id="TIGR00558">
    <property type="entry name" value="pdxH"/>
    <property type="match status" value="1"/>
</dbReference>
<comment type="pathway">
    <text evidence="5">Cofactor metabolism; pyridoxal 5'-phosphate salvage; pyridoxal 5'-phosphate from pyridoxamine 5'-phosphate: step 1/1.</text>
</comment>
<dbReference type="InterPro" id="IPR012349">
    <property type="entry name" value="Split_barrel_FMN-bd"/>
</dbReference>
<keyword evidence="9" id="KW-1185">Reference proteome</keyword>
<dbReference type="PANTHER" id="PTHR10851">
    <property type="entry name" value="PYRIDOXINE-5-PHOSPHATE OXIDASE"/>
    <property type="match status" value="1"/>
</dbReference>
<feature type="binding site" evidence="5">
    <location>
        <position position="117"/>
    </location>
    <ligand>
        <name>substrate</name>
    </ligand>
</feature>
<feature type="binding site" evidence="5">
    <location>
        <position position="76"/>
    </location>
    <ligand>
        <name>FMN</name>
        <dbReference type="ChEBI" id="CHEBI:58210"/>
    </ligand>
</feature>
<feature type="binding site" evidence="5">
    <location>
        <position position="60"/>
    </location>
    <ligand>
        <name>substrate</name>
    </ligand>
</feature>
<comment type="caution">
    <text evidence="8">The sequence shown here is derived from an EMBL/GenBank/DDBJ whole genome shotgun (WGS) entry which is preliminary data.</text>
</comment>
<feature type="binding site" evidence="5">
    <location>
        <position position="77"/>
    </location>
    <ligand>
        <name>FMN</name>
        <dbReference type="ChEBI" id="CHEBI:58210"/>
    </ligand>
</feature>
<dbReference type="PROSITE" id="PS01064">
    <property type="entry name" value="PYRIDOX_OXIDASE"/>
    <property type="match status" value="1"/>
</dbReference>
<sequence length="206" mass="23350">MAQYTKNPPLLEAALAADPLIQLDRWLGDAQAAGMIEPTAMTLATVDAQGRPSARMVLFKGVHNGALTFYTNHESRKGRELAANPRVALVFWWDRLERQVRVEGMAQRLPVEVARRYFYTRPRESQIGALISRQSAIVADRATLDRRYDETVARLAGADVPYPEHWGGYGVTPQCVEFWQGRSGRLHDRLCYQRAGDGWRIDRLEP</sequence>
<evidence type="ECO:0000313" key="9">
    <source>
        <dbReference type="Proteomes" id="UP001465331"/>
    </source>
</evidence>
<dbReference type="GO" id="GO:0004733">
    <property type="term" value="F:pyridoxamine phosphate oxidase activity"/>
    <property type="evidence" value="ECO:0007669"/>
    <property type="project" value="UniProtKB-EC"/>
</dbReference>
<comment type="similarity">
    <text evidence="1 5">Belongs to the pyridoxamine 5'-phosphate oxidase family.</text>
</comment>
<dbReference type="Proteomes" id="UP001465331">
    <property type="component" value="Unassembled WGS sequence"/>
</dbReference>
<comment type="catalytic activity">
    <reaction evidence="5">
        <text>pyridoxamine 5'-phosphate + O2 + H2O = pyridoxal 5'-phosphate + H2O2 + NH4(+)</text>
        <dbReference type="Rhea" id="RHEA:15817"/>
        <dbReference type="ChEBI" id="CHEBI:15377"/>
        <dbReference type="ChEBI" id="CHEBI:15379"/>
        <dbReference type="ChEBI" id="CHEBI:16240"/>
        <dbReference type="ChEBI" id="CHEBI:28938"/>
        <dbReference type="ChEBI" id="CHEBI:58451"/>
        <dbReference type="ChEBI" id="CHEBI:597326"/>
        <dbReference type="EC" id="1.4.3.5"/>
    </reaction>
</comment>
<name>A0ABV2A9N2_9GAMM</name>
<dbReference type="InterPro" id="IPR019576">
    <property type="entry name" value="Pyridoxamine_oxidase_dimer_C"/>
</dbReference>
<evidence type="ECO:0000256" key="5">
    <source>
        <dbReference type="HAMAP-Rule" id="MF_01629"/>
    </source>
</evidence>
<gene>
    <name evidence="5 8" type="primary">pdxH</name>
    <name evidence="8" type="ORF">ABSH63_08130</name>
</gene>
<evidence type="ECO:0000256" key="3">
    <source>
        <dbReference type="ARBA" id="ARBA00022643"/>
    </source>
</evidence>
<dbReference type="EC" id="1.4.3.5" evidence="5"/>
<feature type="domain" description="Pyridoxine 5'-phosphate oxidase dimerisation C-terminal" evidence="7">
    <location>
        <begin position="166"/>
        <end position="206"/>
    </location>
</feature>
<comment type="subunit">
    <text evidence="5">Homodimer.</text>
</comment>
<feature type="binding site" evidence="5">
    <location>
        <position position="189"/>
    </location>
    <ligand>
        <name>FMN</name>
        <dbReference type="ChEBI" id="CHEBI:58210"/>
    </ligand>
</feature>
<feature type="binding site" evidence="5">
    <location>
        <position position="121"/>
    </location>
    <ligand>
        <name>substrate</name>
    </ligand>
</feature>
<dbReference type="SUPFAM" id="SSF50475">
    <property type="entry name" value="FMN-binding split barrel"/>
    <property type="match status" value="1"/>
</dbReference>
<feature type="binding site" evidence="5">
    <location>
        <begin position="134"/>
        <end position="135"/>
    </location>
    <ligand>
        <name>FMN</name>
        <dbReference type="ChEBI" id="CHEBI:58210"/>
    </ligand>
</feature>
<dbReference type="InterPro" id="IPR011576">
    <property type="entry name" value="Pyridox_Oxase_N"/>
</dbReference>
<feature type="binding site" evidence="5">
    <location>
        <position position="99"/>
    </location>
    <ligand>
        <name>FMN</name>
        <dbReference type="ChEBI" id="CHEBI:58210"/>
    </ligand>
</feature>
<dbReference type="HAMAP" id="MF_01629">
    <property type="entry name" value="PdxH"/>
    <property type="match status" value="1"/>
</dbReference>
<evidence type="ECO:0000256" key="2">
    <source>
        <dbReference type="ARBA" id="ARBA00022630"/>
    </source>
</evidence>
<dbReference type="NCBIfam" id="NF004231">
    <property type="entry name" value="PRK05679.1"/>
    <property type="match status" value="1"/>
</dbReference>
<feature type="binding site" evidence="5">
    <location>
        <begin position="70"/>
        <end position="71"/>
    </location>
    <ligand>
        <name>FMN</name>
        <dbReference type="ChEBI" id="CHEBI:58210"/>
    </ligand>
</feature>
<feature type="domain" description="Pyridoxamine 5'-phosphate oxidase N-terminal" evidence="6">
    <location>
        <begin position="30"/>
        <end position="149"/>
    </location>
</feature>
<dbReference type="PANTHER" id="PTHR10851:SF0">
    <property type="entry name" value="PYRIDOXINE-5'-PHOSPHATE OXIDASE"/>
    <property type="match status" value="1"/>
</dbReference>
<dbReference type="Pfam" id="PF01243">
    <property type="entry name" value="PNPOx_N"/>
    <property type="match status" value="1"/>
</dbReference>
<keyword evidence="2 5" id="KW-0285">Flavoprotein</keyword>
<dbReference type="InterPro" id="IPR019740">
    <property type="entry name" value="Pyridox_Oxase_CS"/>
</dbReference>